<gene>
    <name evidence="1" type="ORF">AZE42_09141</name>
</gene>
<dbReference type="AlphaFoldDB" id="A0A1J8PFP3"/>
<reference evidence="1 2" key="1">
    <citation type="submission" date="2016-03" db="EMBL/GenBank/DDBJ databases">
        <title>Comparative genomics of the ectomycorrhizal sister species Rhizopogon vinicolor and Rhizopogon vesiculosus (Basidiomycota: Boletales) reveals a divergence of the mating type B locus.</title>
        <authorList>
            <person name="Mujic A.B."/>
            <person name="Kuo A."/>
            <person name="Tritt A."/>
            <person name="Lipzen A."/>
            <person name="Chen C."/>
            <person name="Johnson J."/>
            <person name="Sharma A."/>
            <person name="Barry K."/>
            <person name="Grigoriev I.V."/>
            <person name="Spatafora J.W."/>
        </authorList>
    </citation>
    <scope>NUCLEOTIDE SEQUENCE [LARGE SCALE GENOMIC DNA]</scope>
    <source>
        <strain evidence="1 2">AM-OR11-056</strain>
    </source>
</reference>
<name>A0A1J8PFP3_9AGAM</name>
<protein>
    <submittedName>
        <fullName evidence="1">Uncharacterized protein</fullName>
    </submittedName>
</protein>
<dbReference type="EMBL" id="LVVM01006536">
    <property type="protein sequence ID" value="OJA07829.1"/>
    <property type="molecule type" value="Genomic_DNA"/>
</dbReference>
<dbReference type="OrthoDB" id="10642541at2759"/>
<sequence>MSRSQRVRDIVMLSFCAVSPTLIVLRPYPSPRRQRTWYRGRVLRSSSAWSRPFGGLPALMMWQHQLAGMPQERLEIAYNSEDLLFDTNNCDEEDEDAFYDAPDNISHDEFADNLRIPEDVRHLVFCAAYREAQDPANLNVR</sequence>
<proteinExistence type="predicted"/>
<evidence type="ECO:0000313" key="2">
    <source>
        <dbReference type="Proteomes" id="UP000183567"/>
    </source>
</evidence>
<accession>A0A1J8PFP3</accession>
<evidence type="ECO:0000313" key="1">
    <source>
        <dbReference type="EMBL" id="OJA07829.1"/>
    </source>
</evidence>
<comment type="caution">
    <text evidence="1">The sequence shown here is derived from an EMBL/GenBank/DDBJ whole genome shotgun (WGS) entry which is preliminary data.</text>
</comment>
<dbReference type="Proteomes" id="UP000183567">
    <property type="component" value="Unassembled WGS sequence"/>
</dbReference>
<keyword evidence="2" id="KW-1185">Reference proteome</keyword>
<organism evidence="1 2">
    <name type="scientific">Rhizopogon vesiculosus</name>
    <dbReference type="NCBI Taxonomy" id="180088"/>
    <lineage>
        <taxon>Eukaryota</taxon>
        <taxon>Fungi</taxon>
        <taxon>Dikarya</taxon>
        <taxon>Basidiomycota</taxon>
        <taxon>Agaricomycotina</taxon>
        <taxon>Agaricomycetes</taxon>
        <taxon>Agaricomycetidae</taxon>
        <taxon>Boletales</taxon>
        <taxon>Suillineae</taxon>
        <taxon>Rhizopogonaceae</taxon>
        <taxon>Rhizopogon</taxon>
    </lineage>
</organism>